<organism evidence="6 7">
    <name type="scientific">Paracraurococcus ruber</name>
    <dbReference type="NCBI Taxonomy" id="77675"/>
    <lineage>
        <taxon>Bacteria</taxon>
        <taxon>Pseudomonadati</taxon>
        <taxon>Pseudomonadota</taxon>
        <taxon>Alphaproteobacteria</taxon>
        <taxon>Acetobacterales</taxon>
        <taxon>Roseomonadaceae</taxon>
        <taxon>Paracraurococcus</taxon>
    </lineage>
</organism>
<dbReference type="RefSeq" id="WP_133219565.1">
    <property type="nucleotide sequence ID" value="NZ_NRSG01000026.1"/>
</dbReference>
<dbReference type="InterPro" id="IPR052190">
    <property type="entry name" value="Euk-Arch_PrmC-MTase"/>
</dbReference>
<evidence type="ECO:0000259" key="5">
    <source>
        <dbReference type="Pfam" id="PF13649"/>
    </source>
</evidence>
<dbReference type="PANTHER" id="PTHR45875:SF1">
    <property type="entry name" value="METHYLTRANSFERASE N6AMT1"/>
    <property type="match status" value="1"/>
</dbReference>
<comment type="caution">
    <text evidence="6">The sequence shown here is derived from an EMBL/GenBank/DDBJ whole genome shotgun (WGS) entry which is preliminary data.</text>
</comment>
<evidence type="ECO:0000256" key="4">
    <source>
        <dbReference type="SAM" id="MobiDB-lite"/>
    </source>
</evidence>
<dbReference type="InterPro" id="IPR041698">
    <property type="entry name" value="Methyltransf_25"/>
</dbReference>
<keyword evidence="1" id="KW-0489">Methyltransferase</keyword>
<evidence type="ECO:0000313" key="6">
    <source>
        <dbReference type="EMBL" id="MBK1657727.1"/>
    </source>
</evidence>
<dbReference type="PANTHER" id="PTHR45875">
    <property type="entry name" value="METHYLTRANSFERASE N6AMT1"/>
    <property type="match status" value="1"/>
</dbReference>
<keyword evidence="3" id="KW-0949">S-adenosyl-L-methionine</keyword>
<dbReference type="CDD" id="cd02440">
    <property type="entry name" value="AdoMet_MTases"/>
    <property type="match status" value="1"/>
</dbReference>
<evidence type="ECO:0000313" key="7">
    <source>
        <dbReference type="Proteomes" id="UP000697995"/>
    </source>
</evidence>
<name>A0ABS1CTY3_9PROT</name>
<gene>
    <name evidence="6" type="ORF">CKO45_05720</name>
</gene>
<evidence type="ECO:0000256" key="3">
    <source>
        <dbReference type="ARBA" id="ARBA00022691"/>
    </source>
</evidence>
<evidence type="ECO:0000256" key="1">
    <source>
        <dbReference type="ARBA" id="ARBA00022603"/>
    </source>
</evidence>
<keyword evidence="7" id="KW-1185">Reference proteome</keyword>
<feature type="domain" description="Methyltransferase" evidence="5">
    <location>
        <begin position="52"/>
        <end position="118"/>
    </location>
</feature>
<feature type="region of interest" description="Disordered" evidence="4">
    <location>
        <begin position="1"/>
        <end position="24"/>
    </location>
</feature>
<dbReference type="Pfam" id="PF13649">
    <property type="entry name" value="Methyltransf_25"/>
    <property type="match status" value="1"/>
</dbReference>
<keyword evidence="2" id="KW-0808">Transferase</keyword>
<dbReference type="EMBL" id="NRSG01000026">
    <property type="protein sequence ID" value="MBK1657727.1"/>
    <property type="molecule type" value="Genomic_DNA"/>
</dbReference>
<protein>
    <recommendedName>
        <fullName evidence="5">Methyltransferase domain-containing protein</fullName>
    </recommendedName>
</protein>
<evidence type="ECO:0000256" key="2">
    <source>
        <dbReference type="ARBA" id="ARBA00022679"/>
    </source>
</evidence>
<dbReference type="InterPro" id="IPR029063">
    <property type="entry name" value="SAM-dependent_MTases_sf"/>
</dbReference>
<dbReference type="Gene3D" id="3.40.50.150">
    <property type="entry name" value="Vaccinia Virus protein VP39"/>
    <property type="match status" value="1"/>
</dbReference>
<dbReference type="Proteomes" id="UP000697995">
    <property type="component" value="Unassembled WGS sequence"/>
</dbReference>
<reference evidence="6 7" key="1">
    <citation type="journal article" date="2020" name="Microorganisms">
        <title>Osmotic Adaptation and Compatible Solute Biosynthesis of Phototrophic Bacteria as Revealed from Genome Analyses.</title>
        <authorList>
            <person name="Imhoff J.F."/>
            <person name="Rahn T."/>
            <person name="Kunzel S."/>
            <person name="Keller A."/>
            <person name="Neulinger S.C."/>
        </authorList>
    </citation>
    <scope>NUCLEOTIDE SEQUENCE [LARGE SCALE GENOMIC DNA]</scope>
    <source>
        <strain evidence="6 7">DSM 15382</strain>
    </source>
</reference>
<sequence>MLTVHEDTLLAPPPARPDAVPAPDPWRPSEYTALLIQALTAGPPLPPGASALELGTGSGVVLACLARLGAARLVGTDIEPAAIGRAAALLAGLGCRADLLQGDLWAPVAGRRFDLIVANPPQFPTLVPRFPGRRPSWSHGGPDGRRVMDRILRGLAAHLAPGGRAVLLHNAVLGLDATAAMLARDGLALRRIGGSLVPLPPEKRAAMHPRVLADAPEHALRRLGEHLFLAVEVLEIAAPPAPAGG</sequence>
<dbReference type="SUPFAM" id="SSF53335">
    <property type="entry name" value="S-adenosyl-L-methionine-dependent methyltransferases"/>
    <property type="match status" value="1"/>
</dbReference>
<proteinExistence type="predicted"/>
<accession>A0ABS1CTY3</accession>
<feature type="compositionally biased region" description="Pro residues" evidence="4">
    <location>
        <begin position="11"/>
        <end position="24"/>
    </location>
</feature>